<evidence type="ECO:0000313" key="2">
    <source>
        <dbReference type="EMBL" id="TDS74502.1"/>
    </source>
</evidence>
<evidence type="ECO:0000313" key="3">
    <source>
        <dbReference type="Proteomes" id="UP000295344"/>
    </source>
</evidence>
<comment type="caution">
    <text evidence="2">The sequence shown here is derived from an EMBL/GenBank/DDBJ whole genome shotgun (WGS) entry which is preliminary data.</text>
</comment>
<gene>
    <name evidence="2" type="ORF">CLV52_3685</name>
</gene>
<name>A0A4R7FGJ9_9MICO</name>
<feature type="region of interest" description="Disordered" evidence="1">
    <location>
        <begin position="41"/>
        <end position="61"/>
    </location>
</feature>
<dbReference type="RefSeq" id="WP_133767835.1">
    <property type="nucleotide sequence ID" value="NZ_BAAARP010000001.1"/>
</dbReference>
<dbReference type="Proteomes" id="UP000295344">
    <property type="component" value="Unassembled WGS sequence"/>
</dbReference>
<keyword evidence="3" id="KW-1185">Reference proteome</keyword>
<protein>
    <submittedName>
        <fullName evidence="2">Uncharacterized protein</fullName>
    </submittedName>
</protein>
<reference evidence="2 3" key="1">
    <citation type="submission" date="2019-03" db="EMBL/GenBank/DDBJ databases">
        <title>Genomic Encyclopedia of Archaeal and Bacterial Type Strains, Phase II (KMG-II): from individual species to whole genera.</title>
        <authorList>
            <person name="Goeker M."/>
        </authorList>
    </citation>
    <scope>NUCLEOTIDE SEQUENCE [LARGE SCALE GENOMIC DNA]</scope>
    <source>
        <strain evidence="2 3">DSM 24782</strain>
    </source>
</reference>
<dbReference type="AlphaFoldDB" id="A0A4R7FGJ9"/>
<accession>A0A4R7FGJ9</accession>
<proteinExistence type="predicted"/>
<evidence type="ECO:0000256" key="1">
    <source>
        <dbReference type="SAM" id="MobiDB-lite"/>
    </source>
</evidence>
<dbReference type="OrthoDB" id="4752588at2"/>
<dbReference type="EMBL" id="SOAM01000005">
    <property type="protein sequence ID" value="TDS74502.1"/>
    <property type="molecule type" value="Genomic_DNA"/>
</dbReference>
<organism evidence="2 3">
    <name type="scientific">Amnibacterium kyonggiense</name>
    <dbReference type="NCBI Taxonomy" id="595671"/>
    <lineage>
        <taxon>Bacteria</taxon>
        <taxon>Bacillati</taxon>
        <taxon>Actinomycetota</taxon>
        <taxon>Actinomycetes</taxon>
        <taxon>Micrococcales</taxon>
        <taxon>Microbacteriaceae</taxon>
        <taxon>Amnibacterium</taxon>
    </lineage>
</organism>
<sequence>MSDIKSTPTAPSTFEDWRADARYFREMTEGWAFAAAVACSEAPGNGNGNRRERDTSGKVSARAFAREAGTTADRVMRYLRVWAKAAEMGFVEPADTLTPGSAETVELPPEEVEWRGMVIVANADAAADVKPIPAKPKQSQMSAPISIIEERGHRMDEAKKDVQHIADAALNLPEFSDEDRAQVLKFVNEMAALLLKIKKSVLDAKTSGPKKTAA</sequence>